<evidence type="ECO:0000256" key="1">
    <source>
        <dbReference type="SAM" id="MobiDB-lite"/>
    </source>
</evidence>
<protein>
    <submittedName>
        <fullName evidence="2">Uncharacterized protein</fullName>
    </submittedName>
</protein>
<name>A0A7X0DF30_9HYPH</name>
<dbReference type="EMBL" id="JACHEJ010000006">
    <property type="protein sequence ID" value="MBB6180739.1"/>
    <property type="molecule type" value="Genomic_DNA"/>
</dbReference>
<dbReference type="AlphaFoldDB" id="A0A7X0DF30"/>
<keyword evidence="3" id="KW-1185">Reference proteome</keyword>
<comment type="caution">
    <text evidence="2">The sequence shown here is derived from an EMBL/GenBank/DDBJ whole genome shotgun (WGS) entry which is preliminary data.</text>
</comment>
<gene>
    <name evidence="2" type="ORF">HNQ75_002721</name>
</gene>
<sequence length="77" mass="8761">MFGAFILLVILGVMPWAGTLALKHPLHNTDGYPTDHSPEPEKEIGPYMSQGWRRKRERTVLRSIKALGLYIEPDEKS</sequence>
<evidence type="ECO:0000313" key="3">
    <source>
        <dbReference type="Proteomes" id="UP000535501"/>
    </source>
</evidence>
<feature type="region of interest" description="Disordered" evidence="1">
    <location>
        <begin position="27"/>
        <end position="49"/>
    </location>
</feature>
<accession>A0A7X0DF30</accession>
<evidence type="ECO:0000313" key="2">
    <source>
        <dbReference type="EMBL" id="MBB6180739.1"/>
    </source>
</evidence>
<reference evidence="2 3" key="1">
    <citation type="submission" date="2020-08" db="EMBL/GenBank/DDBJ databases">
        <title>Genomic Encyclopedia of Type Strains, Phase IV (KMG-IV): sequencing the most valuable type-strain genomes for metagenomic binning, comparative biology and taxonomic classification.</title>
        <authorList>
            <person name="Goeker M."/>
        </authorList>
    </citation>
    <scope>NUCLEOTIDE SEQUENCE [LARGE SCALE GENOMIC DNA]</scope>
    <source>
        <strain evidence="2 3">DSM 102134</strain>
    </source>
</reference>
<proteinExistence type="predicted"/>
<organism evidence="2 3">
    <name type="scientific">Pseudorhizobium flavum</name>
    <dbReference type="NCBI Taxonomy" id="1335061"/>
    <lineage>
        <taxon>Bacteria</taxon>
        <taxon>Pseudomonadati</taxon>
        <taxon>Pseudomonadota</taxon>
        <taxon>Alphaproteobacteria</taxon>
        <taxon>Hyphomicrobiales</taxon>
        <taxon>Rhizobiaceae</taxon>
        <taxon>Rhizobium/Agrobacterium group</taxon>
        <taxon>Pseudorhizobium</taxon>
    </lineage>
</organism>
<dbReference type="Proteomes" id="UP000535501">
    <property type="component" value="Unassembled WGS sequence"/>
</dbReference>